<accession>A0ABW0PJZ2</accession>
<comment type="caution">
    <text evidence="2">The sequence shown here is derived from an EMBL/GenBank/DDBJ whole genome shotgun (WGS) entry which is preliminary data.</text>
</comment>
<dbReference type="EMBL" id="JBHSMS010000040">
    <property type="protein sequence ID" value="MFC5512329.1"/>
    <property type="molecule type" value="Genomic_DNA"/>
</dbReference>
<evidence type="ECO:0000313" key="3">
    <source>
        <dbReference type="Proteomes" id="UP001596031"/>
    </source>
</evidence>
<reference evidence="3" key="1">
    <citation type="journal article" date="2019" name="Int. J. Syst. Evol. Microbiol.">
        <title>The Global Catalogue of Microorganisms (GCM) 10K type strain sequencing project: providing services to taxonomists for standard genome sequencing and annotation.</title>
        <authorList>
            <consortium name="The Broad Institute Genomics Platform"/>
            <consortium name="The Broad Institute Genome Sequencing Center for Infectious Disease"/>
            <person name="Wu L."/>
            <person name="Ma J."/>
        </authorList>
    </citation>
    <scope>NUCLEOTIDE SEQUENCE [LARGE SCALE GENOMIC DNA]</scope>
    <source>
        <strain evidence="3">CCUG 38813</strain>
    </source>
</reference>
<evidence type="ECO:0000256" key="1">
    <source>
        <dbReference type="SAM" id="MobiDB-lite"/>
    </source>
</evidence>
<dbReference type="Proteomes" id="UP001596031">
    <property type="component" value="Unassembled WGS sequence"/>
</dbReference>
<organism evidence="2 3">
    <name type="scientific">Massilia jejuensis</name>
    <dbReference type="NCBI Taxonomy" id="648894"/>
    <lineage>
        <taxon>Bacteria</taxon>
        <taxon>Pseudomonadati</taxon>
        <taxon>Pseudomonadota</taxon>
        <taxon>Betaproteobacteria</taxon>
        <taxon>Burkholderiales</taxon>
        <taxon>Oxalobacteraceae</taxon>
        <taxon>Telluria group</taxon>
        <taxon>Massilia</taxon>
    </lineage>
</organism>
<proteinExistence type="predicted"/>
<gene>
    <name evidence="2" type="ORF">ACFPOU_14480</name>
</gene>
<keyword evidence="3" id="KW-1185">Reference proteome</keyword>
<protein>
    <submittedName>
        <fullName evidence="2">Uncharacterized protein</fullName>
    </submittedName>
</protein>
<feature type="region of interest" description="Disordered" evidence="1">
    <location>
        <begin position="69"/>
        <end position="90"/>
    </location>
</feature>
<name>A0ABW0PJZ2_9BURK</name>
<dbReference type="RefSeq" id="WP_379722419.1">
    <property type="nucleotide sequence ID" value="NZ_JBHSMS010000040.1"/>
</dbReference>
<sequence>MQNARKFRTGAARLHAALAETDPASIDLILVGAAGYTPALRAPGTAAPGPRPARACHAPPACARTGPMLAHSARPWRQRPFVARKATAPT</sequence>
<evidence type="ECO:0000313" key="2">
    <source>
        <dbReference type="EMBL" id="MFC5512329.1"/>
    </source>
</evidence>